<sequence length="81" mass="8465">MHHFDVSSQMTNDSLKSIGLKSNLKATQQLSCLSDNHEIFGVLSPLKSTSTLPAAYARIDATGGGGGGGALSSSLFTEPRR</sequence>
<keyword evidence="3" id="KW-1185">Reference proteome</keyword>
<feature type="compositionally biased region" description="Polar residues" evidence="1">
    <location>
        <begin position="71"/>
        <end position="81"/>
    </location>
</feature>
<accession>E2BTX4</accession>
<protein>
    <submittedName>
        <fullName evidence="2">Uncharacterized protein</fullName>
    </submittedName>
</protein>
<dbReference type="EMBL" id="GL450531">
    <property type="protein sequence ID" value="EFN80873.1"/>
    <property type="molecule type" value="Genomic_DNA"/>
</dbReference>
<evidence type="ECO:0000256" key="1">
    <source>
        <dbReference type="SAM" id="MobiDB-lite"/>
    </source>
</evidence>
<reference evidence="2 3" key="1">
    <citation type="journal article" date="2010" name="Science">
        <title>Genomic comparison of the ants Camponotus floridanus and Harpegnathos saltator.</title>
        <authorList>
            <person name="Bonasio R."/>
            <person name="Zhang G."/>
            <person name="Ye C."/>
            <person name="Mutti N.S."/>
            <person name="Fang X."/>
            <person name="Qin N."/>
            <person name="Donahue G."/>
            <person name="Yang P."/>
            <person name="Li Q."/>
            <person name="Li C."/>
            <person name="Zhang P."/>
            <person name="Huang Z."/>
            <person name="Berger S.L."/>
            <person name="Reinberg D."/>
            <person name="Wang J."/>
            <person name="Liebig J."/>
        </authorList>
    </citation>
    <scope>NUCLEOTIDE SEQUENCE [LARGE SCALE GENOMIC DNA]</scope>
    <source>
        <strain evidence="2 3">R22 G/1</strain>
    </source>
</reference>
<dbReference type="AlphaFoldDB" id="E2BTX4"/>
<name>E2BTX4_HARSA</name>
<gene>
    <name evidence="2" type="ORF">EAI_11906</name>
</gene>
<dbReference type="Proteomes" id="UP000008237">
    <property type="component" value="Unassembled WGS sequence"/>
</dbReference>
<organism evidence="3">
    <name type="scientific">Harpegnathos saltator</name>
    <name type="common">Jerdon's jumping ant</name>
    <dbReference type="NCBI Taxonomy" id="610380"/>
    <lineage>
        <taxon>Eukaryota</taxon>
        <taxon>Metazoa</taxon>
        <taxon>Ecdysozoa</taxon>
        <taxon>Arthropoda</taxon>
        <taxon>Hexapoda</taxon>
        <taxon>Insecta</taxon>
        <taxon>Pterygota</taxon>
        <taxon>Neoptera</taxon>
        <taxon>Endopterygota</taxon>
        <taxon>Hymenoptera</taxon>
        <taxon>Apocrita</taxon>
        <taxon>Aculeata</taxon>
        <taxon>Formicoidea</taxon>
        <taxon>Formicidae</taxon>
        <taxon>Ponerinae</taxon>
        <taxon>Ponerini</taxon>
        <taxon>Harpegnathos</taxon>
    </lineage>
</organism>
<dbReference type="InParanoid" id="E2BTX4"/>
<feature type="region of interest" description="Disordered" evidence="1">
    <location>
        <begin position="61"/>
        <end position="81"/>
    </location>
</feature>
<proteinExistence type="predicted"/>
<evidence type="ECO:0000313" key="2">
    <source>
        <dbReference type="EMBL" id="EFN80873.1"/>
    </source>
</evidence>
<evidence type="ECO:0000313" key="3">
    <source>
        <dbReference type="Proteomes" id="UP000008237"/>
    </source>
</evidence>